<name>A0A0C9SMM4_PAXIN</name>
<feature type="coiled-coil region" evidence="1">
    <location>
        <begin position="127"/>
        <end position="172"/>
    </location>
</feature>
<feature type="compositionally biased region" description="Basic and acidic residues" evidence="2">
    <location>
        <begin position="78"/>
        <end position="87"/>
    </location>
</feature>
<feature type="compositionally biased region" description="Polar residues" evidence="2">
    <location>
        <begin position="88"/>
        <end position="99"/>
    </location>
</feature>
<dbReference type="OrthoDB" id="10542634at2759"/>
<dbReference type="HOGENOM" id="CLU_1030953_0_0_1"/>
<dbReference type="AlphaFoldDB" id="A0A0C9SMM4"/>
<feature type="compositionally biased region" description="Polar residues" evidence="2">
    <location>
        <begin position="62"/>
        <end position="73"/>
    </location>
</feature>
<reference evidence="4" key="2">
    <citation type="submission" date="2015-01" db="EMBL/GenBank/DDBJ databases">
        <title>Evolutionary Origins and Diversification of the Mycorrhizal Mutualists.</title>
        <authorList>
            <consortium name="DOE Joint Genome Institute"/>
            <consortium name="Mycorrhizal Genomics Consortium"/>
            <person name="Kohler A."/>
            <person name="Kuo A."/>
            <person name="Nagy L.G."/>
            <person name="Floudas D."/>
            <person name="Copeland A."/>
            <person name="Barry K.W."/>
            <person name="Cichocki N."/>
            <person name="Veneault-Fourrey C."/>
            <person name="LaButti K."/>
            <person name="Lindquist E.A."/>
            <person name="Lipzen A."/>
            <person name="Lundell T."/>
            <person name="Morin E."/>
            <person name="Murat C."/>
            <person name="Riley R."/>
            <person name="Ohm R."/>
            <person name="Sun H."/>
            <person name="Tunlid A."/>
            <person name="Henrissat B."/>
            <person name="Grigoriev I.V."/>
            <person name="Hibbett D.S."/>
            <person name="Martin F."/>
        </authorList>
    </citation>
    <scope>NUCLEOTIDE SEQUENCE [LARGE SCALE GENOMIC DNA]</scope>
    <source>
        <strain evidence="4">ATCC 200175</strain>
    </source>
</reference>
<protein>
    <submittedName>
        <fullName evidence="3">Uncharacterized protein</fullName>
    </submittedName>
</protein>
<sequence length="270" mass="28917">MHTGTQYPITTHCAQAVTNHADYPLLKLGSPSAEAGPSSRSGPFTLQAGPSTTSRRPPDGHPSSSTQCNSDSLQAAERANEKRKETTLSDPTNYTTHPQNAVRAPHHHDAQSGNIRAGSTAYTTADDGDLQRVNVQLQAQVEQLRRQFDDFKRQADGERDLLEKEVADLRSRGHEAHKLQGHHLPPGTDHSLTVYCTQAITNDRGLSSRKSGSVDPPSSQAEPSGSNSNADASTHLAGPSTFFNVPPEGRRPSSAPSDSDLIEDEGGTSQ</sequence>
<dbReference type="Proteomes" id="UP000053647">
    <property type="component" value="Unassembled WGS sequence"/>
</dbReference>
<feature type="compositionally biased region" description="Polar residues" evidence="2">
    <location>
        <begin position="203"/>
        <end position="232"/>
    </location>
</feature>
<evidence type="ECO:0000313" key="4">
    <source>
        <dbReference type="Proteomes" id="UP000053647"/>
    </source>
</evidence>
<feature type="region of interest" description="Disordered" evidence="2">
    <location>
        <begin position="203"/>
        <end position="270"/>
    </location>
</feature>
<feature type="compositionally biased region" description="Polar residues" evidence="2">
    <location>
        <begin position="38"/>
        <end position="55"/>
    </location>
</feature>
<feature type="region of interest" description="Disordered" evidence="2">
    <location>
        <begin position="28"/>
        <end position="114"/>
    </location>
</feature>
<evidence type="ECO:0000256" key="2">
    <source>
        <dbReference type="SAM" id="MobiDB-lite"/>
    </source>
</evidence>
<keyword evidence="4" id="KW-1185">Reference proteome</keyword>
<gene>
    <name evidence="3" type="ORF">PAXINDRAFT_20384</name>
</gene>
<dbReference type="EMBL" id="KN820331">
    <property type="protein sequence ID" value="KIJ06429.1"/>
    <property type="molecule type" value="Genomic_DNA"/>
</dbReference>
<accession>A0A0C9SMM4</accession>
<organism evidence="3 4">
    <name type="scientific">Paxillus involutus ATCC 200175</name>
    <dbReference type="NCBI Taxonomy" id="664439"/>
    <lineage>
        <taxon>Eukaryota</taxon>
        <taxon>Fungi</taxon>
        <taxon>Dikarya</taxon>
        <taxon>Basidiomycota</taxon>
        <taxon>Agaricomycotina</taxon>
        <taxon>Agaricomycetes</taxon>
        <taxon>Agaricomycetidae</taxon>
        <taxon>Boletales</taxon>
        <taxon>Paxilineae</taxon>
        <taxon>Paxillaceae</taxon>
        <taxon>Paxillus</taxon>
    </lineage>
</organism>
<keyword evidence="1" id="KW-0175">Coiled coil</keyword>
<feature type="compositionally biased region" description="Acidic residues" evidence="2">
    <location>
        <begin position="260"/>
        <end position="270"/>
    </location>
</feature>
<reference evidence="3 4" key="1">
    <citation type="submission" date="2014-06" db="EMBL/GenBank/DDBJ databases">
        <authorList>
            <consortium name="DOE Joint Genome Institute"/>
            <person name="Kuo A."/>
            <person name="Kohler A."/>
            <person name="Nagy L.G."/>
            <person name="Floudas D."/>
            <person name="Copeland A."/>
            <person name="Barry K.W."/>
            <person name="Cichocki N."/>
            <person name="Veneault-Fourrey C."/>
            <person name="LaButti K."/>
            <person name="Lindquist E.A."/>
            <person name="Lipzen A."/>
            <person name="Lundell T."/>
            <person name="Morin E."/>
            <person name="Murat C."/>
            <person name="Sun H."/>
            <person name="Tunlid A."/>
            <person name="Henrissat B."/>
            <person name="Grigoriev I.V."/>
            <person name="Hibbett D.S."/>
            <person name="Martin F."/>
            <person name="Nordberg H.P."/>
            <person name="Cantor M.N."/>
            <person name="Hua S.X."/>
        </authorList>
    </citation>
    <scope>NUCLEOTIDE SEQUENCE [LARGE SCALE GENOMIC DNA]</scope>
    <source>
        <strain evidence="3 4">ATCC 200175</strain>
    </source>
</reference>
<evidence type="ECO:0000256" key="1">
    <source>
        <dbReference type="SAM" id="Coils"/>
    </source>
</evidence>
<proteinExistence type="predicted"/>
<evidence type="ECO:0000313" key="3">
    <source>
        <dbReference type="EMBL" id="KIJ06429.1"/>
    </source>
</evidence>